<dbReference type="SUPFAM" id="SSF53649">
    <property type="entry name" value="Alkaline phosphatase-like"/>
    <property type="match status" value="1"/>
</dbReference>
<dbReference type="PANTHER" id="PTHR10151">
    <property type="entry name" value="ECTONUCLEOTIDE PYROPHOSPHATASE/PHOSPHODIESTERASE"/>
    <property type="match status" value="1"/>
</dbReference>
<dbReference type="RefSeq" id="WP_038844845.1">
    <property type="nucleotide sequence ID" value="NZ_ASGY01000067.1"/>
</dbReference>
<dbReference type="GO" id="GO:0016787">
    <property type="term" value="F:hydrolase activity"/>
    <property type="evidence" value="ECO:0007669"/>
    <property type="project" value="UniProtKB-ARBA"/>
</dbReference>
<dbReference type="InterPro" id="IPR002591">
    <property type="entry name" value="Phosphodiest/P_Trfase"/>
</dbReference>
<dbReference type="EMBL" id="ASGY01000067">
    <property type="protein sequence ID" value="KGE68258.1"/>
    <property type="molecule type" value="Genomic_DNA"/>
</dbReference>
<comment type="caution">
    <text evidence="1">The sequence shown here is derived from an EMBL/GenBank/DDBJ whole genome shotgun (WGS) entry which is preliminary data.</text>
</comment>
<dbReference type="OrthoDB" id="8580666at2"/>
<evidence type="ECO:0000313" key="1">
    <source>
        <dbReference type="EMBL" id="KGE68258.1"/>
    </source>
</evidence>
<dbReference type="AlphaFoldDB" id="A0A0A1Z248"/>
<accession>A0A0A1Z248</accession>
<protein>
    <recommendedName>
        <fullName evidence="3">Nucleotide pyrophosphatase</fullName>
    </recommendedName>
</protein>
<evidence type="ECO:0008006" key="3">
    <source>
        <dbReference type="Google" id="ProtNLM"/>
    </source>
</evidence>
<proteinExistence type="predicted"/>
<dbReference type="Pfam" id="PF01663">
    <property type="entry name" value="Phosphodiest"/>
    <property type="match status" value="1"/>
</dbReference>
<organism evidence="1 2">
    <name type="scientific">Pseudomonas fluorescens LMG 5329</name>
    <dbReference type="NCBI Taxonomy" id="1324332"/>
    <lineage>
        <taxon>Bacteria</taxon>
        <taxon>Pseudomonadati</taxon>
        <taxon>Pseudomonadota</taxon>
        <taxon>Gammaproteobacteria</taxon>
        <taxon>Pseudomonadales</taxon>
        <taxon>Pseudomonadaceae</taxon>
        <taxon>Pseudomonas</taxon>
    </lineage>
</organism>
<dbReference type="Gene3D" id="3.40.720.10">
    <property type="entry name" value="Alkaline Phosphatase, subunit A"/>
    <property type="match status" value="1"/>
</dbReference>
<evidence type="ECO:0000313" key="2">
    <source>
        <dbReference type="Proteomes" id="UP000030060"/>
    </source>
</evidence>
<sequence length="268" mass="29840">MKHNVILVVLDGLNFEVARHAMGHLQAYVGAGRAALYKLECELPALSRPLYECILTGVPPIQSGIVHNNVSRLSNQRSIFHYATDAGLTTAAAAYHWVSELYNRTPFLAARDRHTDDKSLAIQHGHFYWNDHYPDSHLFADAESLRLKHAPNFLVVHPMNIDDAGHKHGLDTPQYRNSARSADIILADYLQAWLDAGYQVLVTADHGMNNDRSHNGLLPEEREVPLFVLGNAFSLDPNATPKQTDLCGTVCELLGVPHDKPVCQELLK</sequence>
<dbReference type="InterPro" id="IPR017850">
    <property type="entry name" value="Alkaline_phosphatase_core_sf"/>
</dbReference>
<reference evidence="1 2" key="1">
    <citation type="journal article" date="2013" name="Genome Announc.">
        <title>Draft Genome Sequence of Pseudomonas fluorescens LMG 5329, a White Line-Inducing Principle-Producing Bioindicator for the Mushroom Pathogen Pseudomonas tolaasii.</title>
        <authorList>
            <person name="Ghequire M.G."/>
            <person name="Rokni-Zadeh H."/>
            <person name="Zarrineh P."/>
            <person name="De Mot R."/>
        </authorList>
    </citation>
    <scope>NUCLEOTIDE SEQUENCE [LARGE SCALE GENOMIC DNA]</scope>
    <source>
        <strain evidence="1 2">LMG 5329</strain>
    </source>
</reference>
<dbReference type="Proteomes" id="UP000030060">
    <property type="component" value="Unassembled WGS sequence"/>
</dbReference>
<name>A0A0A1Z248_PSEFL</name>
<gene>
    <name evidence="1" type="ORF">K814_0109060</name>
</gene>
<dbReference type="PANTHER" id="PTHR10151:SF120">
    <property type="entry name" value="BIS(5'-ADENOSYL)-TRIPHOSPHATASE"/>
    <property type="match status" value="1"/>
</dbReference>